<dbReference type="Pfam" id="PF00018">
    <property type="entry name" value="SH3_1"/>
    <property type="match status" value="1"/>
</dbReference>
<dbReference type="SMART" id="SM00320">
    <property type="entry name" value="WD40"/>
    <property type="match status" value="6"/>
</dbReference>
<dbReference type="Proteomes" id="UP000694388">
    <property type="component" value="Unplaced"/>
</dbReference>
<dbReference type="InterPro" id="IPR015943">
    <property type="entry name" value="WD40/YVTN_repeat-like_dom_sf"/>
</dbReference>
<dbReference type="OMA" id="KSVIPEW"/>
<dbReference type="SUPFAM" id="SSF50978">
    <property type="entry name" value="WD40 repeat-like"/>
    <property type="match status" value="1"/>
</dbReference>
<dbReference type="SUPFAM" id="SSF50044">
    <property type="entry name" value="SH3-domain"/>
    <property type="match status" value="1"/>
</dbReference>
<dbReference type="PROSITE" id="PS50082">
    <property type="entry name" value="WD_REPEATS_2"/>
    <property type="match status" value="2"/>
</dbReference>
<accession>A0A8C4NB42</accession>
<dbReference type="InterPro" id="IPR052803">
    <property type="entry name" value="Cilium-Associated_Jouberin"/>
</dbReference>
<dbReference type="GO" id="GO:0036064">
    <property type="term" value="C:ciliary basal body"/>
    <property type="evidence" value="ECO:0007669"/>
    <property type="project" value="TreeGrafter"/>
</dbReference>
<name>A0A8C4NB42_EPTBU</name>
<dbReference type="PANTHER" id="PTHR44499:SF1">
    <property type="entry name" value="JOUBERIN"/>
    <property type="match status" value="1"/>
</dbReference>
<dbReference type="Pfam" id="PF00400">
    <property type="entry name" value="WD40"/>
    <property type="match status" value="3"/>
</dbReference>
<dbReference type="SMART" id="SM00326">
    <property type="entry name" value="SH3"/>
    <property type="match status" value="1"/>
</dbReference>
<dbReference type="PROSITE" id="PS50294">
    <property type="entry name" value="WD_REPEATS_REGION"/>
    <property type="match status" value="2"/>
</dbReference>
<dbReference type="Gene3D" id="2.130.10.10">
    <property type="entry name" value="YVTN repeat-like/Quinoprotein amine dehydrogenase"/>
    <property type="match status" value="1"/>
</dbReference>
<dbReference type="Gene3D" id="2.30.30.40">
    <property type="entry name" value="SH3 Domains"/>
    <property type="match status" value="1"/>
</dbReference>
<dbReference type="InterPro" id="IPR001452">
    <property type="entry name" value="SH3_domain"/>
</dbReference>
<organism evidence="5 6">
    <name type="scientific">Eptatretus burgeri</name>
    <name type="common">Inshore hagfish</name>
    <dbReference type="NCBI Taxonomy" id="7764"/>
    <lineage>
        <taxon>Eukaryota</taxon>
        <taxon>Metazoa</taxon>
        <taxon>Chordata</taxon>
        <taxon>Craniata</taxon>
        <taxon>Vertebrata</taxon>
        <taxon>Cyclostomata</taxon>
        <taxon>Myxini</taxon>
        <taxon>Myxiniformes</taxon>
        <taxon>Myxinidae</taxon>
        <taxon>Eptatretinae</taxon>
        <taxon>Eptatretus</taxon>
    </lineage>
</organism>
<dbReference type="PANTHER" id="PTHR44499">
    <property type="entry name" value="JOUBERIN"/>
    <property type="match status" value="1"/>
</dbReference>
<feature type="domain" description="SH3" evidence="4">
    <location>
        <begin position="690"/>
        <end position="750"/>
    </location>
</feature>
<feature type="repeat" description="WD" evidence="3">
    <location>
        <begin position="420"/>
        <end position="461"/>
    </location>
</feature>
<dbReference type="PROSITE" id="PS50002">
    <property type="entry name" value="SH3"/>
    <property type="match status" value="1"/>
</dbReference>
<dbReference type="GeneTree" id="ENSGT00940000156509"/>
<reference evidence="5" key="1">
    <citation type="submission" date="2025-08" db="UniProtKB">
        <authorList>
            <consortium name="Ensembl"/>
        </authorList>
    </citation>
    <scope>IDENTIFICATION</scope>
</reference>
<dbReference type="AlphaFoldDB" id="A0A8C4NB42"/>
<evidence type="ECO:0000313" key="6">
    <source>
        <dbReference type="Proteomes" id="UP000694388"/>
    </source>
</evidence>
<dbReference type="InterPro" id="IPR036322">
    <property type="entry name" value="WD40_repeat_dom_sf"/>
</dbReference>
<keyword evidence="3" id="KW-0853">WD repeat</keyword>
<proteinExistence type="predicted"/>
<evidence type="ECO:0000313" key="5">
    <source>
        <dbReference type="Ensembl" id="ENSEBUP00000000378.1"/>
    </source>
</evidence>
<evidence type="ECO:0000256" key="3">
    <source>
        <dbReference type="PROSITE-ProRule" id="PRU00221"/>
    </source>
</evidence>
<dbReference type="InterPro" id="IPR001680">
    <property type="entry name" value="WD40_rpt"/>
</dbReference>
<dbReference type="PRINTS" id="PR00452">
    <property type="entry name" value="SH3DOMAIN"/>
</dbReference>
<feature type="repeat" description="WD" evidence="3">
    <location>
        <begin position="511"/>
        <end position="543"/>
    </location>
</feature>
<protein>
    <submittedName>
        <fullName evidence="5">Abelson helper integration site 1</fullName>
    </submittedName>
</protein>
<evidence type="ECO:0000256" key="2">
    <source>
        <dbReference type="PROSITE-ProRule" id="PRU00192"/>
    </source>
</evidence>
<keyword evidence="1 2" id="KW-0728">SH3 domain</keyword>
<evidence type="ECO:0000259" key="4">
    <source>
        <dbReference type="PROSITE" id="PS50002"/>
    </source>
</evidence>
<dbReference type="GO" id="GO:0044458">
    <property type="term" value="P:motile cilium assembly"/>
    <property type="evidence" value="ECO:0007669"/>
    <property type="project" value="TreeGrafter"/>
</dbReference>
<reference evidence="5" key="2">
    <citation type="submission" date="2025-09" db="UniProtKB">
        <authorList>
            <consortium name="Ensembl"/>
        </authorList>
    </citation>
    <scope>IDENTIFICATION</scope>
</reference>
<keyword evidence="6" id="KW-1185">Reference proteome</keyword>
<evidence type="ECO:0000256" key="1">
    <source>
        <dbReference type="ARBA" id="ARBA00022443"/>
    </source>
</evidence>
<dbReference type="InterPro" id="IPR036028">
    <property type="entry name" value="SH3-like_dom_sf"/>
</dbReference>
<dbReference type="Ensembl" id="ENSEBUT00000000673.1">
    <property type="protein sequence ID" value="ENSEBUP00000000378.1"/>
    <property type="gene ID" value="ENSEBUG00000000431.1"/>
</dbReference>
<sequence length="777" mass="86912">MKLSELQCTDANVDERGLVKGKTEVTGDSTAEGDGRTKVEKMNKVNYSSWRLEPLSSQLHIQSLSEDGANAVVKAQKIRKKKKAVKADGHSIENDDAIGPARAEPAKQTDAVPNCKFEEDHQVLIVCVHRADALRTDPAHSLPVVRVHVVDELTGRHVLKEHRSAILPGYNCPDVPLHTMITCPYDFRQARSLRPEWEEQLIFSERFGRFIEAAHGGPRTLIFFEVCIQVQSSNRKQNPNEHEEMGKHALAWAFLKLEGANGTLNVGNKVRLQLFAPSVLRRISSNMLHVFEWYSRIGRQRYPSTLYVTVMAGQPPQQVGPTVIREYSFHPLLDPETQQVENSHSSLTNVSGQTQKWSRLPGQACQIPNKLLLSLPAGSAGCFRIAFSHDGQLLAVACAHRDIHPIRLYEIPSGKLLAELHGHLSIVYDLCWSSDDKHILSASADTTAQIWAIASPREASIILPHPAFVYAARFHPRLDVTIPSLAITGGYDGMLRAWTAEKPTAHLLRELEGHTGYVNAICFDPDGLMMFSGDSVGVILIWSTFVDQASVKEDELKGVPINHLNLHPNGRQLLVHAREGALRLLDLRISAIRKFTWLNNFHEWLHSTITPCGTFLFAGSESGSICIWNANTGDKVTMYSDLGFSVPARDVAYHPHDHLVAFCAYGENHRVLLYSYDHSGESQHLQIVALRIWQVVALYDYVARRSDEIALKCGDRLQVLYKDTVDWWFGIGTDGTQGYFPANYVKNKLIVIEFFLKIKSSSPPLLLPFISGEVRSH</sequence>